<protein>
    <recommendedName>
        <fullName evidence="7">DUF2179 domain-containing protein</fullName>
    </recommendedName>
</protein>
<name>G9WTR9_9FIRM</name>
<evidence type="ECO:0000256" key="1">
    <source>
        <dbReference type="ARBA" id="ARBA00004651"/>
    </source>
</evidence>
<dbReference type="AlphaFoldDB" id="G9WTR9"/>
<dbReference type="PIRSF" id="PIRSF006483">
    <property type="entry name" value="Membrane_protein_YitT"/>
    <property type="match status" value="1"/>
</dbReference>
<dbReference type="PATRIC" id="fig|796944.3.peg.1142"/>
<keyword evidence="9" id="KW-1185">Reference proteome</keyword>
<feature type="transmembrane region" description="Helical" evidence="6">
    <location>
        <begin position="78"/>
        <end position="100"/>
    </location>
</feature>
<comment type="subcellular location">
    <subcellularLocation>
        <location evidence="1">Cell membrane</location>
        <topology evidence="1">Multi-pass membrane protein</topology>
    </subcellularLocation>
</comment>
<dbReference type="Gene3D" id="3.30.70.120">
    <property type="match status" value="1"/>
</dbReference>
<dbReference type="CDD" id="cd16380">
    <property type="entry name" value="YitT_C"/>
    <property type="match status" value="1"/>
</dbReference>
<gene>
    <name evidence="8" type="ORF">HMPREF9624_00429</name>
</gene>
<organism evidence="8 9">
    <name type="scientific">Oribacterium asaccharolyticum ACB7</name>
    <dbReference type="NCBI Taxonomy" id="796944"/>
    <lineage>
        <taxon>Bacteria</taxon>
        <taxon>Bacillati</taxon>
        <taxon>Bacillota</taxon>
        <taxon>Clostridia</taxon>
        <taxon>Lachnospirales</taxon>
        <taxon>Lachnospiraceae</taxon>
        <taxon>Oribacterium</taxon>
    </lineage>
</organism>
<evidence type="ECO:0000256" key="4">
    <source>
        <dbReference type="ARBA" id="ARBA00022989"/>
    </source>
</evidence>
<proteinExistence type="predicted"/>
<dbReference type="InterPro" id="IPR003740">
    <property type="entry name" value="YitT"/>
</dbReference>
<feature type="transmembrane region" description="Helical" evidence="6">
    <location>
        <begin position="106"/>
        <end position="126"/>
    </location>
</feature>
<reference evidence="8 9" key="1">
    <citation type="submission" date="2011-08" db="EMBL/GenBank/DDBJ databases">
        <title>The Genome Sequence of Oribacterium sp. ACB7.</title>
        <authorList>
            <consortium name="The Broad Institute Genome Sequencing Platform"/>
            <person name="Earl A."/>
            <person name="Ward D."/>
            <person name="Feldgarden M."/>
            <person name="Gevers D."/>
            <person name="Sizova M."/>
            <person name="Hazen A."/>
            <person name="Epstein S."/>
            <person name="Young S.K."/>
            <person name="Zeng Q."/>
            <person name="Gargeya S."/>
            <person name="Fitzgerald M."/>
            <person name="Haas B."/>
            <person name="Abouelleil A."/>
            <person name="Alvarado L."/>
            <person name="Arachchi H.M."/>
            <person name="Berlin A."/>
            <person name="Brown A."/>
            <person name="Chapman S.B."/>
            <person name="Chen Z."/>
            <person name="Dunbar C."/>
            <person name="Freedman E."/>
            <person name="Gearin G."/>
            <person name="Gellesch M."/>
            <person name="Goldberg J."/>
            <person name="Griggs A."/>
            <person name="Gujja S."/>
            <person name="Heiman D."/>
            <person name="Howarth C."/>
            <person name="Larson L."/>
            <person name="Lui A."/>
            <person name="MacDonald P.J.P."/>
            <person name="Montmayeur A."/>
            <person name="Murphy C."/>
            <person name="Neiman D."/>
            <person name="Pearson M."/>
            <person name="Priest M."/>
            <person name="Roberts A."/>
            <person name="Saif S."/>
            <person name="Shea T."/>
            <person name="Shenoy N."/>
            <person name="Sisk P."/>
            <person name="Stolte C."/>
            <person name="Sykes S."/>
            <person name="Wortman J."/>
            <person name="Nusbaum C."/>
            <person name="Birren B."/>
        </authorList>
    </citation>
    <scope>NUCLEOTIDE SEQUENCE [LARGE SCALE GENOMIC DNA]</scope>
    <source>
        <strain evidence="8 9">ACB7</strain>
    </source>
</reference>
<sequence>MDKKKRVIRDYIFIIVGSFLISVASLSIYDRAELVIGGVTGVSIIIRHLFSVPLWLSYTLINVPLFVIGFFTKGGRFLFRTIVSTLLCSFFLFILPAWEILPKDDFFLASVVGGIFMGLGCGMVFISNCTTGGTDLLAAILQTKFKHISMAKLVQCVDSMVILWGLQIFGVRKALYALVSIYVFTKVCESIMEGMHFAKAVTIISHKGDEIANYIITTMHRGVTGLDAKGMYTKKGITMLYCVLSNREVSNLKDVVNDMDEKAFFIISDVREVHGEGFIRRDELV</sequence>
<keyword evidence="4 6" id="KW-1133">Transmembrane helix</keyword>
<dbReference type="RefSeq" id="WP_009536332.1">
    <property type="nucleotide sequence ID" value="NZ_JH414504.1"/>
</dbReference>
<feature type="domain" description="DUF2179" evidence="7">
    <location>
        <begin position="221"/>
        <end position="275"/>
    </location>
</feature>
<dbReference type="GO" id="GO:0005886">
    <property type="term" value="C:plasma membrane"/>
    <property type="evidence" value="ECO:0007669"/>
    <property type="project" value="UniProtKB-SubCell"/>
</dbReference>
<evidence type="ECO:0000259" key="7">
    <source>
        <dbReference type="Pfam" id="PF10035"/>
    </source>
</evidence>
<comment type="caution">
    <text evidence="8">The sequence shown here is derived from an EMBL/GenBank/DDBJ whole genome shotgun (WGS) entry which is preliminary data.</text>
</comment>
<dbReference type="HOGENOM" id="CLU_063199_1_1_9"/>
<evidence type="ECO:0000256" key="6">
    <source>
        <dbReference type="SAM" id="Phobius"/>
    </source>
</evidence>
<keyword evidence="2" id="KW-1003">Cell membrane</keyword>
<dbReference type="PANTHER" id="PTHR33545:SF5">
    <property type="entry name" value="UPF0750 MEMBRANE PROTEIN YITT"/>
    <property type="match status" value="1"/>
</dbReference>
<dbReference type="PANTHER" id="PTHR33545">
    <property type="entry name" value="UPF0750 MEMBRANE PROTEIN YITT-RELATED"/>
    <property type="match status" value="1"/>
</dbReference>
<accession>G9WTR9</accession>
<keyword evidence="5 6" id="KW-0472">Membrane</keyword>
<dbReference type="Pfam" id="PF10035">
    <property type="entry name" value="DUF2179"/>
    <property type="match status" value="1"/>
</dbReference>
<dbReference type="Proteomes" id="UP000003527">
    <property type="component" value="Unassembled WGS sequence"/>
</dbReference>
<evidence type="ECO:0000256" key="5">
    <source>
        <dbReference type="ARBA" id="ARBA00023136"/>
    </source>
</evidence>
<dbReference type="Pfam" id="PF02588">
    <property type="entry name" value="YitT_membrane"/>
    <property type="match status" value="1"/>
</dbReference>
<evidence type="ECO:0000256" key="3">
    <source>
        <dbReference type="ARBA" id="ARBA00022692"/>
    </source>
</evidence>
<evidence type="ECO:0000313" key="8">
    <source>
        <dbReference type="EMBL" id="EHL12122.1"/>
    </source>
</evidence>
<feature type="transmembrane region" description="Helical" evidence="6">
    <location>
        <begin position="49"/>
        <end position="71"/>
    </location>
</feature>
<evidence type="ECO:0000313" key="9">
    <source>
        <dbReference type="Proteomes" id="UP000003527"/>
    </source>
</evidence>
<feature type="transmembrane region" description="Helical" evidence="6">
    <location>
        <begin position="12"/>
        <end position="29"/>
    </location>
</feature>
<keyword evidence="3 6" id="KW-0812">Transmembrane</keyword>
<evidence type="ECO:0000256" key="2">
    <source>
        <dbReference type="ARBA" id="ARBA00022475"/>
    </source>
</evidence>
<dbReference type="InterPro" id="IPR051461">
    <property type="entry name" value="UPF0750_membrane"/>
</dbReference>
<dbReference type="EMBL" id="AFZD01000016">
    <property type="protein sequence ID" value="EHL12122.1"/>
    <property type="molecule type" value="Genomic_DNA"/>
</dbReference>
<dbReference type="InterPro" id="IPR019264">
    <property type="entry name" value="DUF2179"/>
</dbReference>
<dbReference type="InterPro" id="IPR015867">
    <property type="entry name" value="N-reg_PII/ATP_PRibTrfase_C"/>
</dbReference>